<evidence type="ECO:0000313" key="12">
    <source>
        <dbReference type="EMBL" id="MWG33804.1"/>
    </source>
</evidence>
<keyword evidence="7 9" id="KW-0186">Copper</keyword>
<feature type="binding site" evidence="9">
    <location>
        <position position="142"/>
    </location>
    <ligand>
        <name>Cu cation</name>
        <dbReference type="ChEBI" id="CHEBI:23378"/>
    </ligand>
</feature>
<keyword evidence="6" id="KW-0249">Electron transport</keyword>
<dbReference type="GO" id="GO:0016020">
    <property type="term" value="C:membrane"/>
    <property type="evidence" value="ECO:0007669"/>
    <property type="project" value="UniProtKB-SubCell"/>
</dbReference>
<feature type="binding site" evidence="9">
    <location>
        <position position="137"/>
    </location>
    <ligand>
        <name>Cu cation</name>
        <dbReference type="ChEBI" id="CHEBI:23378"/>
    </ligand>
</feature>
<evidence type="ECO:0000256" key="5">
    <source>
        <dbReference type="ARBA" id="ARBA00022764"/>
    </source>
</evidence>
<evidence type="ECO:0000256" key="3">
    <source>
        <dbReference type="ARBA" id="ARBA00022448"/>
    </source>
</evidence>
<accession>A0A6B0GGG8</accession>
<keyword evidence="8 10" id="KW-0472">Membrane</keyword>
<dbReference type="PRINTS" id="PR00155">
    <property type="entry name" value="AMICYANIN"/>
</dbReference>
<evidence type="ECO:0000313" key="13">
    <source>
        <dbReference type="Proteomes" id="UP000451471"/>
    </source>
</evidence>
<feature type="binding site" evidence="9">
    <location>
        <position position="134"/>
    </location>
    <ligand>
        <name>Cu cation</name>
        <dbReference type="ChEBI" id="CHEBI:23378"/>
    </ligand>
</feature>
<evidence type="ECO:0000256" key="8">
    <source>
        <dbReference type="ARBA" id="ARBA00023136"/>
    </source>
</evidence>
<evidence type="ECO:0000256" key="7">
    <source>
        <dbReference type="ARBA" id="ARBA00023008"/>
    </source>
</evidence>
<comment type="subcellular location">
    <subcellularLocation>
        <location evidence="1">Membrane</location>
    </subcellularLocation>
    <subcellularLocation>
        <location evidence="2">Periplasm</location>
    </subcellularLocation>
</comment>
<dbReference type="AlphaFoldDB" id="A0A6B0GGG8"/>
<dbReference type="GO" id="GO:0009055">
    <property type="term" value="F:electron transfer activity"/>
    <property type="evidence" value="ECO:0007669"/>
    <property type="project" value="InterPro"/>
</dbReference>
<dbReference type="InterPro" id="IPR002386">
    <property type="entry name" value="Amicyanin/Pseudoazurin"/>
</dbReference>
<feature type="transmembrane region" description="Helical" evidence="10">
    <location>
        <begin position="292"/>
        <end position="312"/>
    </location>
</feature>
<dbReference type="PANTHER" id="PTHR34192">
    <property type="entry name" value="PLASTOCYANIN MAJOR ISOFORM, CHLOROPLASTIC-RELATED"/>
    <property type="match status" value="1"/>
</dbReference>
<dbReference type="SUPFAM" id="SSF49503">
    <property type="entry name" value="Cupredoxins"/>
    <property type="match status" value="2"/>
</dbReference>
<dbReference type="Pfam" id="PF00127">
    <property type="entry name" value="Copper-bind"/>
    <property type="match status" value="2"/>
</dbReference>
<protein>
    <submittedName>
        <fullName evidence="12">Halocyanin domain-containing protein</fullName>
    </submittedName>
</protein>
<proteinExistence type="predicted"/>
<feature type="domain" description="Blue (type 1) copper" evidence="11">
    <location>
        <begin position="64"/>
        <end position="148"/>
    </location>
</feature>
<evidence type="ECO:0000259" key="11">
    <source>
        <dbReference type="Pfam" id="PF00127"/>
    </source>
</evidence>
<feature type="binding site" evidence="9">
    <location>
        <position position="99"/>
    </location>
    <ligand>
        <name>Cu cation</name>
        <dbReference type="ChEBI" id="CHEBI:23378"/>
    </ligand>
</feature>
<dbReference type="Proteomes" id="UP000451471">
    <property type="component" value="Unassembled WGS sequence"/>
</dbReference>
<dbReference type="GO" id="GO:0042597">
    <property type="term" value="C:periplasmic space"/>
    <property type="evidence" value="ECO:0007669"/>
    <property type="project" value="UniProtKB-SubCell"/>
</dbReference>
<evidence type="ECO:0000256" key="6">
    <source>
        <dbReference type="ARBA" id="ARBA00022982"/>
    </source>
</evidence>
<keyword evidence="3" id="KW-0813">Transport</keyword>
<name>A0A6B0GGG8_9EURY</name>
<evidence type="ECO:0000256" key="2">
    <source>
        <dbReference type="ARBA" id="ARBA00004418"/>
    </source>
</evidence>
<dbReference type="GO" id="GO:0005507">
    <property type="term" value="F:copper ion binding"/>
    <property type="evidence" value="ECO:0007669"/>
    <property type="project" value="InterPro"/>
</dbReference>
<dbReference type="InterPro" id="IPR017533">
    <property type="entry name" value="Halocyanin"/>
</dbReference>
<comment type="caution">
    <text evidence="12">The sequence shown here is derived from an EMBL/GenBank/DDBJ whole genome shotgun (WGS) entry which is preliminary data.</text>
</comment>
<dbReference type="Gene3D" id="2.60.40.420">
    <property type="entry name" value="Cupredoxins - blue copper proteins"/>
    <property type="match status" value="2"/>
</dbReference>
<reference evidence="12 13" key="1">
    <citation type="submission" date="2019-12" db="EMBL/GenBank/DDBJ databases">
        <title>Halocatena pleomorpha gen. nov. sp. nov., an extremely halophilic archaeon of family Halobacteriaceae isolated from saltpan soil.</title>
        <authorList>
            <person name="Pal Y."/>
            <person name="Verma A."/>
            <person name="Krishnamurthi S."/>
            <person name="Kumar P."/>
        </authorList>
    </citation>
    <scope>NUCLEOTIDE SEQUENCE [LARGE SCALE GENOMIC DNA]</scope>
    <source>
        <strain evidence="12 13">JCM 16495</strain>
    </source>
</reference>
<gene>
    <name evidence="12" type="ORF">GQS65_04725</name>
</gene>
<organism evidence="12 13">
    <name type="scientific">Halomarina oriensis</name>
    <dbReference type="NCBI Taxonomy" id="671145"/>
    <lineage>
        <taxon>Archaea</taxon>
        <taxon>Methanobacteriati</taxon>
        <taxon>Methanobacteriota</taxon>
        <taxon>Stenosarchaea group</taxon>
        <taxon>Halobacteria</taxon>
        <taxon>Halobacteriales</taxon>
        <taxon>Natronomonadaceae</taxon>
        <taxon>Halomarina</taxon>
    </lineage>
</organism>
<dbReference type="InterPro" id="IPR006311">
    <property type="entry name" value="TAT_signal"/>
</dbReference>
<keyword evidence="4 9" id="KW-0479">Metal-binding</keyword>
<dbReference type="InterPro" id="IPR000923">
    <property type="entry name" value="BlueCu_1"/>
</dbReference>
<comment type="cofactor">
    <cofactor evidence="9">
        <name>Cu cation</name>
        <dbReference type="ChEBI" id="CHEBI:23378"/>
    </cofactor>
    <text evidence="9">Binds 1 copper ion per subunit.</text>
</comment>
<sequence length="320" mass="33253">MTGTTRRRFLAATAGATLGAGLFVGPATAQAGGSAVDLSKWFANTEGVSKVTDARGQSRVEVTVGAEGNGGAFAFAPAAVRIDPGTTVVWTWTGNGGTHNVVAKDGSFESEYYGASGDTFETMLDAPGVTRYACAPHEAMGMKGAVVVGDAGVTLSGPSGGEQTPEQPEETYDGWLANTGNYHELVDRRGESEVTVEVGVEGNGGPYAFAPPAMRIDPGTTVVWEWVGDESYDVVDAELGYHSDQVAGAGHRFAVEFDGDGLSTYECSEYSDEGMRGVILVGEGPTRQLSTLSYAVTGGGALVLGAPFLYGLREHVRSTR</sequence>
<keyword evidence="5" id="KW-0574">Periplasm</keyword>
<keyword evidence="10" id="KW-0812">Transmembrane</keyword>
<keyword evidence="13" id="KW-1185">Reference proteome</keyword>
<dbReference type="EMBL" id="WSZK01000011">
    <property type="protein sequence ID" value="MWG33804.1"/>
    <property type="molecule type" value="Genomic_DNA"/>
</dbReference>
<dbReference type="InterPro" id="IPR008972">
    <property type="entry name" value="Cupredoxin"/>
</dbReference>
<evidence type="ECO:0000256" key="1">
    <source>
        <dbReference type="ARBA" id="ARBA00004370"/>
    </source>
</evidence>
<dbReference type="NCBIfam" id="TIGR03102">
    <property type="entry name" value="halo_cynanin"/>
    <property type="match status" value="2"/>
</dbReference>
<evidence type="ECO:0000256" key="10">
    <source>
        <dbReference type="SAM" id="Phobius"/>
    </source>
</evidence>
<evidence type="ECO:0000256" key="9">
    <source>
        <dbReference type="PIRSR" id="PIRSR602386-1"/>
    </source>
</evidence>
<dbReference type="PANTHER" id="PTHR34192:SF10">
    <property type="entry name" value="PLASTOCYANIN MAJOR ISOFORM, CHLOROPLASTIC-RELATED"/>
    <property type="match status" value="1"/>
</dbReference>
<feature type="domain" description="Blue (type 1) copper" evidence="11">
    <location>
        <begin position="197"/>
        <end position="281"/>
    </location>
</feature>
<evidence type="ECO:0000256" key="4">
    <source>
        <dbReference type="ARBA" id="ARBA00022723"/>
    </source>
</evidence>
<keyword evidence="10" id="KW-1133">Transmembrane helix</keyword>
<dbReference type="PROSITE" id="PS51318">
    <property type="entry name" value="TAT"/>
    <property type="match status" value="1"/>
</dbReference>